<organism evidence="2 3">
    <name type="scientific">Chlorella sorokiniana</name>
    <name type="common">Freshwater green alga</name>
    <dbReference type="NCBI Taxonomy" id="3076"/>
    <lineage>
        <taxon>Eukaryota</taxon>
        <taxon>Viridiplantae</taxon>
        <taxon>Chlorophyta</taxon>
        <taxon>core chlorophytes</taxon>
        <taxon>Trebouxiophyceae</taxon>
        <taxon>Chlorellales</taxon>
        <taxon>Chlorellaceae</taxon>
        <taxon>Chlorella clade</taxon>
        <taxon>Chlorella</taxon>
    </lineage>
</organism>
<keyword evidence="1" id="KW-0812">Transmembrane</keyword>
<reference evidence="2 3" key="1">
    <citation type="journal article" date="2018" name="Plant J.">
        <title>Genome sequences of Chlorella sorokiniana UTEX 1602 and Micractinium conductrix SAG 241.80: implications to maltose excretion by a green alga.</title>
        <authorList>
            <person name="Arriola M.B."/>
            <person name="Velmurugan N."/>
            <person name="Zhang Y."/>
            <person name="Plunkett M.H."/>
            <person name="Hondzo H."/>
            <person name="Barney B.M."/>
        </authorList>
    </citation>
    <scope>NUCLEOTIDE SEQUENCE [LARGE SCALE GENOMIC DNA]</scope>
    <source>
        <strain evidence="3">UTEX 1602</strain>
    </source>
</reference>
<proteinExistence type="predicted"/>
<sequence>MAADCLSALAAKVKDHVNDHATEKLVMAACKLFHACIRVCTRTGVPEPPARFLSCVQLLLRGGAAALQYTMRQVQRRNMAVHDVGITMAPQLLALTAWQLLVSSLTDGWLHHALASAQLMEPPAWKPGSAHAQLCGALSNILSQLGTLPAFTAHAKQLQQDVQLCSGLIRPLLPALSAMAVGLQLPPERRTPECTWQVAALSGSPALVFGPTFGHVPGILHQLLQNLLLTAAALFREDRMPPQPDAERHMRAMTAAHFEALLVVMDSWDAAHWNVEVACQLLGGVGCVSTILPASARSDASLHAVVTKCMAHIPQVAYPRLLTAVAYFPNLSAPLLSEGLLDTLLDTDQASLSANELQQVLGLAHNLPAAALEVAQATAARSCAYLRCANLGGEGGPAAGQGVGSQRCRVTGITVIRIGHLLLGGATTRLARLEGWLSTLLAGPLGLPLAGLPQAREAAESDPLKVCVSLLTFVNITLVLLLPALLVVWRGAPTPTLPDEEPHEQQQQQWQRRHGIVTTLSWAARKLAAVWAAADAQLTALCRGQGLDWLHKLLLAHGVLSLLWLLSITAGFGHDP</sequence>
<dbReference type="EMBL" id="LHPG02000003">
    <property type="protein sequence ID" value="PRW60171.1"/>
    <property type="molecule type" value="Genomic_DNA"/>
</dbReference>
<feature type="transmembrane region" description="Helical" evidence="1">
    <location>
        <begin position="470"/>
        <end position="489"/>
    </location>
</feature>
<evidence type="ECO:0000313" key="2">
    <source>
        <dbReference type="EMBL" id="PRW60171.1"/>
    </source>
</evidence>
<dbReference type="AlphaFoldDB" id="A0A2P6U1H7"/>
<evidence type="ECO:0000256" key="1">
    <source>
        <dbReference type="SAM" id="Phobius"/>
    </source>
</evidence>
<keyword evidence="3" id="KW-1185">Reference proteome</keyword>
<evidence type="ECO:0000313" key="3">
    <source>
        <dbReference type="Proteomes" id="UP000239899"/>
    </source>
</evidence>
<feature type="transmembrane region" description="Helical" evidence="1">
    <location>
        <begin position="553"/>
        <end position="573"/>
    </location>
</feature>
<keyword evidence="1" id="KW-0472">Membrane</keyword>
<accession>A0A2P6U1H7</accession>
<name>A0A2P6U1H7_CHLSO</name>
<dbReference type="Proteomes" id="UP000239899">
    <property type="component" value="Unassembled WGS sequence"/>
</dbReference>
<comment type="caution">
    <text evidence="2">The sequence shown here is derived from an EMBL/GenBank/DDBJ whole genome shotgun (WGS) entry which is preliminary data.</text>
</comment>
<protein>
    <submittedName>
        <fullName evidence="2">Uncharacterized protein</fullName>
    </submittedName>
</protein>
<keyword evidence="1" id="KW-1133">Transmembrane helix</keyword>
<gene>
    <name evidence="2" type="ORF">C2E21_1998</name>
</gene>